<evidence type="ECO:0000313" key="10">
    <source>
        <dbReference type="Proteomes" id="UP000594263"/>
    </source>
</evidence>
<evidence type="ECO:0000256" key="6">
    <source>
        <dbReference type="ARBA" id="ARBA00023242"/>
    </source>
</evidence>
<dbReference type="AlphaFoldDB" id="A0A7N0ZYU9"/>
<dbReference type="Proteomes" id="UP000594263">
    <property type="component" value="Unplaced"/>
</dbReference>
<dbReference type="PROSITE" id="PS51032">
    <property type="entry name" value="AP2_ERF"/>
    <property type="match status" value="1"/>
</dbReference>
<dbReference type="SMART" id="SM00380">
    <property type="entry name" value="AP2"/>
    <property type="match status" value="1"/>
</dbReference>
<keyword evidence="2" id="KW-0936">Ethylene signaling pathway</keyword>
<dbReference type="Gene3D" id="3.30.730.10">
    <property type="entry name" value="AP2/ERF domain"/>
    <property type="match status" value="1"/>
</dbReference>
<comment type="subcellular location">
    <subcellularLocation>
        <location evidence="1">Nucleus</location>
    </subcellularLocation>
</comment>
<dbReference type="PANTHER" id="PTHR31677">
    <property type="entry name" value="AP2 DOMAIN CLASS TRANSCRIPTION FACTOR"/>
    <property type="match status" value="1"/>
</dbReference>
<dbReference type="EnsemblPlants" id="Kaladp0050s0157.1.v1.1">
    <property type="protein sequence ID" value="Kaladp0050s0157.1.v1.1.CDS.1"/>
    <property type="gene ID" value="Kaladp0050s0157.v1.1"/>
</dbReference>
<dbReference type="PANTHER" id="PTHR31677:SF146">
    <property type="entry name" value="ETHYLENE-RESPONSIVE TRANSCRIPTION FACTOR ESR2"/>
    <property type="match status" value="1"/>
</dbReference>
<sequence length="371" mass="40095">MEDAMRRLNGFTHLPPPPPETTTTTAKKLPNKRPLKDTTNPSSTAAASNGGAMRYRGVRRRPWGRYAAEIRDPQSKERRWLGTFDTAEEAACAYDCAARAMRGLKARTNFVYPASPPPHHYAAAAEPYFMSAFHFPKMHSYRSAPSWSASPAGSGFGSGAADYIPGYLKPSYNYNNINHRDSMTRPGPGCEIRIPDMSYNAFSTSDSTSVTPGSNASSSMVTSLTGQAVNKALIVPATAVSDVDCGFFKKEPPYAGLLEEIIQGFVPLPELRDPHVNNPNASIYNSRSADFPTAASLGRYSLAEDCLVSDFNGLQQRQSQKVNGMVNGGCYGGNNGLMMNGTTPFGVESYVGELGTSGMMVLDGGFEFQRS</sequence>
<keyword evidence="10" id="KW-1185">Reference proteome</keyword>
<feature type="compositionally biased region" description="Polar residues" evidence="7">
    <location>
        <begin position="37"/>
        <end position="47"/>
    </location>
</feature>
<dbReference type="PRINTS" id="PR00367">
    <property type="entry name" value="ETHRSPELEMNT"/>
</dbReference>
<evidence type="ECO:0000256" key="7">
    <source>
        <dbReference type="SAM" id="MobiDB-lite"/>
    </source>
</evidence>
<dbReference type="GO" id="GO:0009873">
    <property type="term" value="P:ethylene-activated signaling pathway"/>
    <property type="evidence" value="ECO:0007669"/>
    <property type="project" value="UniProtKB-KW"/>
</dbReference>
<dbReference type="InterPro" id="IPR016177">
    <property type="entry name" value="DNA-bd_dom_sf"/>
</dbReference>
<keyword evidence="4" id="KW-0238">DNA-binding</keyword>
<feature type="region of interest" description="Disordered" evidence="7">
    <location>
        <begin position="1"/>
        <end position="54"/>
    </location>
</feature>
<evidence type="ECO:0000256" key="3">
    <source>
        <dbReference type="ARBA" id="ARBA00023015"/>
    </source>
</evidence>
<name>A0A7N0ZYU9_KALFE</name>
<accession>A0A7N0ZYU9</accession>
<dbReference type="GO" id="GO:0003700">
    <property type="term" value="F:DNA-binding transcription factor activity"/>
    <property type="evidence" value="ECO:0007669"/>
    <property type="project" value="InterPro"/>
</dbReference>
<evidence type="ECO:0000256" key="4">
    <source>
        <dbReference type="ARBA" id="ARBA00023125"/>
    </source>
</evidence>
<reference evidence="9" key="1">
    <citation type="submission" date="2021-01" db="UniProtKB">
        <authorList>
            <consortium name="EnsemblPlants"/>
        </authorList>
    </citation>
    <scope>IDENTIFICATION</scope>
</reference>
<dbReference type="InterPro" id="IPR036955">
    <property type="entry name" value="AP2/ERF_dom_sf"/>
</dbReference>
<protein>
    <recommendedName>
        <fullName evidence="8">AP2/ERF domain-containing protein</fullName>
    </recommendedName>
</protein>
<feature type="domain" description="AP2/ERF" evidence="8">
    <location>
        <begin position="54"/>
        <end position="111"/>
    </location>
</feature>
<dbReference type="GO" id="GO:0003677">
    <property type="term" value="F:DNA binding"/>
    <property type="evidence" value="ECO:0007669"/>
    <property type="project" value="UniProtKB-KW"/>
</dbReference>
<evidence type="ECO:0000256" key="2">
    <source>
        <dbReference type="ARBA" id="ARBA00022745"/>
    </source>
</evidence>
<evidence type="ECO:0000259" key="8">
    <source>
        <dbReference type="PROSITE" id="PS51032"/>
    </source>
</evidence>
<dbReference type="Gramene" id="Kaladp0050s0157.1.v1.1">
    <property type="protein sequence ID" value="Kaladp0050s0157.1.v1.1.CDS.1"/>
    <property type="gene ID" value="Kaladp0050s0157.v1.1"/>
</dbReference>
<keyword evidence="5" id="KW-0804">Transcription</keyword>
<dbReference type="InterPro" id="IPR001471">
    <property type="entry name" value="AP2/ERF_dom"/>
</dbReference>
<organism evidence="9 10">
    <name type="scientific">Kalanchoe fedtschenkoi</name>
    <name type="common">Lavender scallops</name>
    <name type="synonym">South American air plant</name>
    <dbReference type="NCBI Taxonomy" id="63787"/>
    <lineage>
        <taxon>Eukaryota</taxon>
        <taxon>Viridiplantae</taxon>
        <taxon>Streptophyta</taxon>
        <taxon>Embryophyta</taxon>
        <taxon>Tracheophyta</taxon>
        <taxon>Spermatophyta</taxon>
        <taxon>Magnoliopsida</taxon>
        <taxon>eudicotyledons</taxon>
        <taxon>Gunneridae</taxon>
        <taxon>Pentapetalae</taxon>
        <taxon>Saxifragales</taxon>
        <taxon>Crassulaceae</taxon>
        <taxon>Kalanchoe</taxon>
    </lineage>
</organism>
<evidence type="ECO:0000256" key="5">
    <source>
        <dbReference type="ARBA" id="ARBA00023163"/>
    </source>
</evidence>
<keyword evidence="6" id="KW-0539">Nucleus</keyword>
<dbReference type="GO" id="GO:0005634">
    <property type="term" value="C:nucleus"/>
    <property type="evidence" value="ECO:0007669"/>
    <property type="project" value="UniProtKB-SubCell"/>
</dbReference>
<proteinExistence type="predicted"/>
<dbReference type="CDD" id="cd00018">
    <property type="entry name" value="AP2"/>
    <property type="match status" value="1"/>
</dbReference>
<dbReference type="SUPFAM" id="SSF54171">
    <property type="entry name" value="DNA-binding domain"/>
    <property type="match status" value="1"/>
</dbReference>
<evidence type="ECO:0000256" key="1">
    <source>
        <dbReference type="ARBA" id="ARBA00004123"/>
    </source>
</evidence>
<dbReference type="Pfam" id="PF00847">
    <property type="entry name" value="AP2"/>
    <property type="match status" value="1"/>
</dbReference>
<keyword evidence="3" id="KW-0805">Transcription regulation</keyword>
<evidence type="ECO:0000313" key="9">
    <source>
        <dbReference type="EnsemblPlants" id="Kaladp0050s0157.1.v1.1.CDS.1"/>
    </source>
</evidence>
<dbReference type="FunFam" id="3.30.730.10:FF:000001">
    <property type="entry name" value="Ethylene-responsive transcription factor 2"/>
    <property type="match status" value="1"/>
</dbReference>